<name>A0A512AXS5_9BACT</name>
<dbReference type="AlphaFoldDB" id="A0A512AXS5"/>
<gene>
    <name evidence="1" type="ORF">AAE02nite_21540</name>
</gene>
<evidence type="ECO:0000313" key="1">
    <source>
        <dbReference type="EMBL" id="GEO04490.1"/>
    </source>
</evidence>
<proteinExistence type="predicted"/>
<sequence length="140" mass="16021">MITLKNRIMKNAKPWKLGNGNLKEKSKISQEAQAYLDEVNQKIDAFREGKLKESLKALGFTFSSAKEEVDFRAKRITCIKFLNRPGRAQLYLDYGTANKVMLAEYNTGEIMDSGEIQVRDTYYEAPRAGAKENELHIQQL</sequence>
<protein>
    <submittedName>
        <fullName evidence="1">Uncharacterized protein</fullName>
    </submittedName>
</protein>
<evidence type="ECO:0000313" key="2">
    <source>
        <dbReference type="Proteomes" id="UP000321532"/>
    </source>
</evidence>
<organism evidence="1 2">
    <name type="scientific">Adhaeribacter aerolatus</name>
    <dbReference type="NCBI Taxonomy" id="670289"/>
    <lineage>
        <taxon>Bacteria</taxon>
        <taxon>Pseudomonadati</taxon>
        <taxon>Bacteroidota</taxon>
        <taxon>Cytophagia</taxon>
        <taxon>Cytophagales</taxon>
        <taxon>Hymenobacteraceae</taxon>
        <taxon>Adhaeribacter</taxon>
    </lineage>
</organism>
<keyword evidence="2" id="KW-1185">Reference proteome</keyword>
<reference evidence="1 2" key="1">
    <citation type="submission" date="2019-07" db="EMBL/GenBank/DDBJ databases">
        <title>Whole genome shotgun sequence of Adhaeribacter aerolatus NBRC 106133.</title>
        <authorList>
            <person name="Hosoyama A."/>
            <person name="Uohara A."/>
            <person name="Ohji S."/>
            <person name="Ichikawa N."/>
        </authorList>
    </citation>
    <scope>NUCLEOTIDE SEQUENCE [LARGE SCALE GENOMIC DNA]</scope>
    <source>
        <strain evidence="1 2">NBRC 106133</strain>
    </source>
</reference>
<accession>A0A512AXS5</accession>
<dbReference type="EMBL" id="BJYS01000015">
    <property type="protein sequence ID" value="GEO04490.1"/>
    <property type="molecule type" value="Genomic_DNA"/>
</dbReference>
<comment type="caution">
    <text evidence="1">The sequence shown here is derived from an EMBL/GenBank/DDBJ whole genome shotgun (WGS) entry which is preliminary data.</text>
</comment>
<dbReference type="Proteomes" id="UP000321532">
    <property type="component" value="Unassembled WGS sequence"/>
</dbReference>